<dbReference type="HOGENOM" id="CLU_2717833_0_0_3"/>
<dbReference type="EMBL" id="CAIN01000177">
    <property type="protein sequence ID" value="CCI24774.1"/>
    <property type="molecule type" value="Genomic_DNA"/>
</dbReference>
<comment type="caution">
    <text evidence="1">The sequence shown here is derived from an EMBL/GenBank/DDBJ whole genome shotgun (WGS) entry which is preliminary data.</text>
</comment>
<accession>I4HRV0</accession>
<protein>
    <submittedName>
        <fullName evidence="1">Uncharacterized protein</fullName>
    </submittedName>
</protein>
<dbReference type="AlphaFoldDB" id="I4HRV0"/>
<gene>
    <name evidence="1" type="ORF">MICAG_2580012</name>
</gene>
<organism evidence="1 2">
    <name type="scientific">Microcystis aeruginosa PCC 9808</name>
    <dbReference type="NCBI Taxonomy" id="1160284"/>
    <lineage>
        <taxon>Bacteria</taxon>
        <taxon>Bacillati</taxon>
        <taxon>Cyanobacteriota</taxon>
        <taxon>Cyanophyceae</taxon>
        <taxon>Oscillatoriophycideae</taxon>
        <taxon>Chroococcales</taxon>
        <taxon>Microcystaceae</taxon>
        <taxon>Microcystis</taxon>
    </lineage>
</organism>
<dbReference type="Proteomes" id="UP000005291">
    <property type="component" value="Unassembled WGS sequence"/>
</dbReference>
<sequence>MNSTRILTEKLLIVLLLQYLEVLDFLTPRIHFVNVLLQLRPNNVDIKATRAVNGLGAVFPKKGGDSVVVMAA</sequence>
<evidence type="ECO:0000313" key="1">
    <source>
        <dbReference type="EMBL" id="CCI24774.1"/>
    </source>
</evidence>
<name>I4HRV0_MICAE</name>
<reference evidence="1 2" key="1">
    <citation type="submission" date="2012-04" db="EMBL/GenBank/DDBJ databases">
        <authorList>
            <person name="Genoscope - CEA"/>
        </authorList>
    </citation>
    <scope>NUCLEOTIDE SEQUENCE [LARGE SCALE GENOMIC DNA]</scope>
    <source>
        <strain evidence="1 2">9808</strain>
    </source>
</reference>
<proteinExistence type="predicted"/>
<evidence type="ECO:0000313" key="2">
    <source>
        <dbReference type="Proteomes" id="UP000005291"/>
    </source>
</evidence>